<feature type="compositionally biased region" description="Acidic residues" evidence="3">
    <location>
        <begin position="237"/>
        <end position="246"/>
    </location>
</feature>
<evidence type="ECO:0000256" key="1">
    <source>
        <dbReference type="ARBA" id="ARBA00006484"/>
    </source>
</evidence>
<proteinExistence type="inferred from homology"/>
<dbReference type="InterPro" id="IPR057326">
    <property type="entry name" value="KR_dom"/>
</dbReference>
<dbReference type="SUPFAM" id="SSF51735">
    <property type="entry name" value="NAD(P)-binding Rossmann-fold domains"/>
    <property type="match status" value="1"/>
</dbReference>
<dbReference type="InterPro" id="IPR036291">
    <property type="entry name" value="NAD(P)-bd_dom_sf"/>
</dbReference>
<dbReference type="STRING" id="301967.A6E15_07960"/>
<dbReference type="GO" id="GO:0016616">
    <property type="term" value="F:oxidoreductase activity, acting on the CH-OH group of donors, NAD or NADP as acceptor"/>
    <property type="evidence" value="ECO:0007669"/>
    <property type="project" value="TreeGrafter"/>
</dbReference>
<dbReference type="PANTHER" id="PTHR42760:SF40">
    <property type="entry name" value="3-OXOACYL-[ACYL-CARRIER-PROTEIN] REDUCTASE, CHLOROPLASTIC"/>
    <property type="match status" value="1"/>
</dbReference>
<dbReference type="SMART" id="SM00822">
    <property type="entry name" value="PKS_KR"/>
    <property type="match status" value="1"/>
</dbReference>
<dbReference type="PRINTS" id="PR00080">
    <property type="entry name" value="SDRFAMILY"/>
</dbReference>
<dbReference type="RefSeq" id="WP_076145362.1">
    <property type="nucleotide sequence ID" value="NZ_LWLN01000001.1"/>
</dbReference>
<dbReference type="InterPro" id="IPR002347">
    <property type="entry name" value="SDR_fam"/>
</dbReference>
<keyword evidence="6" id="KW-1185">Reference proteome</keyword>
<reference evidence="6" key="1">
    <citation type="submission" date="2016-04" db="EMBL/GenBank/DDBJ databases">
        <authorList>
            <person name="Chen S.-C."/>
            <person name="Lai M.-C."/>
        </authorList>
    </citation>
    <scope>NUCLEOTIDE SEQUENCE [LARGE SCALE GENOMIC DNA]</scope>
    <source>
        <strain evidence="6">AB14</strain>
    </source>
</reference>
<evidence type="ECO:0000313" key="5">
    <source>
        <dbReference type="EMBL" id="OLZ40930.1"/>
    </source>
</evidence>
<dbReference type="Proteomes" id="UP000189370">
    <property type="component" value="Unassembled WGS sequence"/>
</dbReference>
<evidence type="ECO:0000313" key="6">
    <source>
        <dbReference type="Proteomes" id="UP000189370"/>
    </source>
</evidence>
<dbReference type="PRINTS" id="PR00081">
    <property type="entry name" value="GDHRDH"/>
</dbReference>
<dbReference type="GO" id="GO:0030497">
    <property type="term" value="P:fatty acid elongation"/>
    <property type="evidence" value="ECO:0007669"/>
    <property type="project" value="TreeGrafter"/>
</dbReference>
<feature type="region of interest" description="Disordered" evidence="3">
    <location>
        <begin position="227"/>
        <end position="246"/>
    </location>
</feature>
<protein>
    <submittedName>
        <fullName evidence="5">Dehydrogenase</fullName>
    </submittedName>
</protein>
<dbReference type="AlphaFoldDB" id="A0A1S8AVY7"/>
<sequence>MTTLNDETIIVTGASKGLGRSMALALSDRGANVVLTARSEADLEAVADEAADETLVAPADVREADDVDRVVDATLERFGRVDTLINNAGVSGLSFGEERRSLVETDEEEWDTIMDVNVKGVSLFTKRVLEAMLGANQDSGNVVNVSSGLGRYAIPDAAAYITSKWGLEGFTQAVALEVEDEGINVNAIDPGGRVNTRIWEHLPDDEREEILQPDVMDDAAALLAAQGSDGVTGESMTAEEWEDRLA</sequence>
<evidence type="ECO:0000256" key="2">
    <source>
        <dbReference type="RuleBase" id="RU000363"/>
    </source>
</evidence>
<comment type="similarity">
    <text evidence="1 2">Belongs to the short-chain dehydrogenases/reductases (SDR) family.</text>
</comment>
<dbReference type="Gene3D" id="3.40.50.720">
    <property type="entry name" value="NAD(P)-binding Rossmann-like Domain"/>
    <property type="match status" value="1"/>
</dbReference>
<organism evidence="5 6">
    <name type="scientific">Natrinema saccharevitans</name>
    <dbReference type="NCBI Taxonomy" id="301967"/>
    <lineage>
        <taxon>Archaea</taxon>
        <taxon>Methanobacteriati</taxon>
        <taxon>Methanobacteriota</taxon>
        <taxon>Stenosarchaea group</taxon>
        <taxon>Halobacteria</taxon>
        <taxon>Halobacteriales</taxon>
        <taxon>Natrialbaceae</taxon>
        <taxon>Natrinema</taxon>
    </lineage>
</organism>
<dbReference type="EMBL" id="LWLN01000001">
    <property type="protein sequence ID" value="OLZ40930.1"/>
    <property type="molecule type" value="Genomic_DNA"/>
</dbReference>
<name>A0A1S8AVY7_9EURY</name>
<evidence type="ECO:0000259" key="4">
    <source>
        <dbReference type="SMART" id="SM00822"/>
    </source>
</evidence>
<dbReference type="Pfam" id="PF00106">
    <property type="entry name" value="adh_short"/>
    <property type="match status" value="1"/>
</dbReference>
<dbReference type="FunFam" id="3.40.50.720:FF:000084">
    <property type="entry name" value="Short-chain dehydrogenase reductase"/>
    <property type="match status" value="1"/>
</dbReference>
<accession>A0A1S8AVY7</accession>
<feature type="domain" description="Ketoreductase" evidence="4">
    <location>
        <begin position="7"/>
        <end position="191"/>
    </location>
</feature>
<dbReference type="OrthoDB" id="7442at2157"/>
<dbReference type="CDD" id="cd05233">
    <property type="entry name" value="SDR_c"/>
    <property type="match status" value="1"/>
</dbReference>
<comment type="caution">
    <text evidence="5">The sequence shown here is derived from an EMBL/GenBank/DDBJ whole genome shotgun (WGS) entry which is preliminary data.</text>
</comment>
<gene>
    <name evidence="5" type="ORF">A6E15_07960</name>
</gene>
<dbReference type="PANTHER" id="PTHR42760">
    <property type="entry name" value="SHORT-CHAIN DEHYDROGENASES/REDUCTASES FAMILY MEMBER"/>
    <property type="match status" value="1"/>
</dbReference>
<evidence type="ECO:0000256" key="3">
    <source>
        <dbReference type="SAM" id="MobiDB-lite"/>
    </source>
</evidence>